<gene>
    <name evidence="1" type="ORF">OUY18_05410</name>
</gene>
<dbReference type="EMBL" id="JAPOHA010000004">
    <property type="protein sequence ID" value="MCY1713691.1"/>
    <property type="molecule type" value="Genomic_DNA"/>
</dbReference>
<accession>A0ABT4BS17</accession>
<protein>
    <submittedName>
        <fullName evidence="1">Uncharacterized protein</fullName>
    </submittedName>
</protein>
<proteinExistence type="predicted"/>
<name>A0ABT4BS17_9FIRM</name>
<reference evidence="1 2" key="1">
    <citation type="submission" date="2022-11" db="EMBL/GenBank/DDBJ databases">
        <authorList>
            <person name="Caiyu Z."/>
        </authorList>
    </citation>
    <scope>NUCLEOTIDE SEQUENCE [LARGE SCALE GENOMIC DNA]</scope>
    <source>
        <strain evidence="1 2">YR-4</strain>
    </source>
</reference>
<dbReference type="Proteomes" id="UP001082703">
    <property type="component" value="Unassembled WGS sequence"/>
</dbReference>
<evidence type="ECO:0000313" key="1">
    <source>
        <dbReference type="EMBL" id="MCY1713691.1"/>
    </source>
</evidence>
<dbReference type="RefSeq" id="WP_268057714.1">
    <property type="nucleotide sequence ID" value="NZ_JAPOHA010000004.1"/>
</dbReference>
<sequence>MVDYKEMYTILFNKVTDIIEDLQQVQCKTEEMYIQSREAEIVQMKQELDMVKKQSLK</sequence>
<keyword evidence="2" id="KW-1185">Reference proteome</keyword>
<comment type="caution">
    <text evidence="1">The sequence shown here is derived from an EMBL/GenBank/DDBJ whole genome shotgun (WGS) entry which is preliminary data.</text>
</comment>
<evidence type="ECO:0000313" key="2">
    <source>
        <dbReference type="Proteomes" id="UP001082703"/>
    </source>
</evidence>
<organism evidence="1 2">
    <name type="scientific">Caproiciproducens galactitolivorans</name>
    <dbReference type="NCBI Taxonomy" id="642589"/>
    <lineage>
        <taxon>Bacteria</taxon>
        <taxon>Bacillati</taxon>
        <taxon>Bacillota</taxon>
        <taxon>Clostridia</taxon>
        <taxon>Eubacteriales</taxon>
        <taxon>Acutalibacteraceae</taxon>
        <taxon>Caproiciproducens</taxon>
    </lineage>
</organism>